<protein>
    <recommendedName>
        <fullName evidence="5">D-isomer specific 2-hydroxyacid dehydrogenase NAD-binding domain-containing protein</fullName>
    </recommendedName>
</protein>
<comment type="caution">
    <text evidence="6">The sequence shown here is derived from an EMBL/GenBank/DDBJ whole genome shotgun (WGS) entry which is preliminary data.</text>
</comment>
<dbReference type="InterPro" id="IPR006140">
    <property type="entry name" value="D-isomer_DH_NAD-bd"/>
</dbReference>
<accession>A0A1Q3AKG7</accession>
<dbReference type="PROSITE" id="PS00670">
    <property type="entry name" value="D_2_HYDROXYACID_DH_2"/>
    <property type="match status" value="1"/>
</dbReference>
<reference evidence="6 7" key="1">
    <citation type="submission" date="2016-08" db="EMBL/GenBank/DDBJ databases">
        <title>Draft genome sequence of allopolyploid Zygosaccharomyces rouxii.</title>
        <authorList>
            <person name="Watanabe J."/>
            <person name="Uehara K."/>
            <person name="Mogi Y."/>
            <person name="Tsukioka Y."/>
        </authorList>
    </citation>
    <scope>NUCLEOTIDE SEQUENCE [LARGE SCALE GENOMIC DNA]</scope>
    <source>
        <strain evidence="6 7">NBRC 110957</strain>
    </source>
</reference>
<dbReference type="PANTHER" id="PTHR43026">
    <property type="entry name" value="2-HYDROXYACID DEHYDROGENASE HOMOLOG 1-RELATED"/>
    <property type="match status" value="1"/>
</dbReference>
<proteinExistence type="inferred from homology"/>
<dbReference type="GO" id="GO:0051287">
    <property type="term" value="F:NAD binding"/>
    <property type="evidence" value="ECO:0007669"/>
    <property type="project" value="InterPro"/>
</dbReference>
<comment type="similarity">
    <text evidence="1">Belongs to the D-isomer specific 2-hydroxyacid dehydrogenase family.</text>
</comment>
<evidence type="ECO:0000256" key="3">
    <source>
        <dbReference type="ARBA" id="ARBA00023027"/>
    </source>
</evidence>
<dbReference type="SUPFAM" id="SSF51735">
    <property type="entry name" value="NAD(P)-binding Rossmann-fold domains"/>
    <property type="match status" value="1"/>
</dbReference>
<keyword evidence="2" id="KW-0560">Oxidoreductase</keyword>
<dbReference type="InterPro" id="IPR058205">
    <property type="entry name" value="D-LDH-like"/>
</dbReference>
<dbReference type="Proteomes" id="UP000187013">
    <property type="component" value="Unassembled WGS sequence"/>
</dbReference>
<dbReference type="EMBL" id="BDGX01000052">
    <property type="protein sequence ID" value="GAV56072.1"/>
    <property type="molecule type" value="Genomic_DNA"/>
</dbReference>
<evidence type="ECO:0000256" key="1">
    <source>
        <dbReference type="ARBA" id="ARBA00005854"/>
    </source>
</evidence>
<evidence type="ECO:0000256" key="4">
    <source>
        <dbReference type="SAM" id="MobiDB-lite"/>
    </source>
</evidence>
<dbReference type="InterPro" id="IPR029753">
    <property type="entry name" value="D-isomer_DH_CS"/>
</dbReference>
<dbReference type="OrthoDB" id="418179at2759"/>
<feature type="region of interest" description="Disordered" evidence="4">
    <location>
        <begin position="119"/>
        <end position="157"/>
    </location>
</feature>
<dbReference type="GO" id="GO:0008720">
    <property type="term" value="F:D-lactate dehydrogenase (NAD+) activity"/>
    <property type="evidence" value="ECO:0007669"/>
    <property type="project" value="TreeGrafter"/>
</dbReference>
<gene>
    <name evidence="6" type="ORF">ZYGR_0AZ02440</name>
</gene>
<dbReference type="InterPro" id="IPR036291">
    <property type="entry name" value="NAD(P)-bd_dom_sf"/>
</dbReference>
<organism evidence="6 7">
    <name type="scientific">Zygosaccharomyces rouxii</name>
    <dbReference type="NCBI Taxonomy" id="4956"/>
    <lineage>
        <taxon>Eukaryota</taxon>
        <taxon>Fungi</taxon>
        <taxon>Dikarya</taxon>
        <taxon>Ascomycota</taxon>
        <taxon>Saccharomycotina</taxon>
        <taxon>Saccharomycetes</taxon>
        <taxon>Saccharomycetales</taxon>
        <taxon>Saccharomycetaceae</taxon>
        <taxon>Zygosaccharomyces</taxon>
    </lineage>
</organism>
<feature type="compositionally biased region" description="Low complexity" evidence="4">
    <location>
        <begin position="121"/>
        <end position="134"/>
    </location>
</feature>
<evidence type="ECO:0000259" key="5">
    <source>
        <dbReference type="Pfam" id="PF02826"/>
    </source>
</evidence>
<keyword evidence="3" id="KW-0520">NAD</keyword>
<dbReference type="Gene3D" id="3.40.50.720">
    <property type="entry name" value="NAD(P)-binding Rossmann-like Domain"/>
    <property type="match status" value="2"/>
</dbReference>
<evidence type="ECO:0000256" key="2">
    <source>
        <dbReference type="ARBA" id="ARBA00023002"/>
    </source>
</evidence>
<dbReference type="PANTHER" id="PTHR43026:SF1">
    <property type="entry name" value="2-HYDROXYACID DEHYDROGENASE HOMOLOG 1-RELATED"/>
    <property type="match status" value="1"/>
</dbReference>
<dbReference type="InterPro" id="IPR029752">
    <property type="entry name" value="D-isomer_DH_CS1"/>
</dbReference>
<name>A0A1Q3AKG7_ZYGRO</name>
<dbReference type="Pfam" id="PF02826">
    <property type="entry name" value="2-Hacid_dh_C"/>
    <property type="match status" value="1"/>
</dbReference>
<evidence type="ECO:0000313" key="6">
    <source>
        <dbReference type="EMBL" id="GAV56072.1"/>
    </source>
</evidence>
<dbReference type="AlphaFoldDB" id="A0A1Q3AKG7"/>
<dbReference type="PROSITE" id="PS00065">
    <property type="entry name" value="D_2_HYDROXYACID_DH_1"/>
    <property type="match status" value="1"/>
</dbReference>
<feature type="domain" description="D-isomer specific 2-hydroxyacid dehydrogenase NAD-binding" evidence="5">
    <location>
        <begin position="187"/>
        <end position="356"/>
    </location>
</feature>
<sequence length="380" mass="42728">MEGVDQAWVTTLGNCKIHEKVDVHNMCRGKVLIVLHAARDRPDEHHKLLKYIEENLRLRSFVEARGYELVPVVNETKGSNKSRASAEIVVVSHGSMSTVKAPRIKLSVTAGDAVHVDVWDNDSNSNKDNNGNKNNNDKLNDNDNENNAFNDHDLNHGVCRSPKRRKISVSDLTNSNHVSAAEHVITTILVLVRSYNENLQRKIYDVKWDVHGSIRDNFDLENKVIGIIGAGKVGYRIMERLVAFNPRKILYYDPKELPIKNVKKLNVVGLLINQRGDIVQRVNKLEEMLSRSDVVTINCPLNEDSEGLFNNELISHMKDGSFLINASKGGICIARDVHDAIKSGKLAGYSGDVQHSKYETHDLKDILEGLLQRRHGQKTN</sequence>
<evidence type="ECO:0000313" key="7">
    <source>
        <dbReference type="Proteomes" id="UP000187013"/>
    </source>
</evidence>